<name>A0A9D4AW59_9SAUR</name>
<organism evidence="1 2">
    <name type="scientific">Mauremys mutica</name>
    <name type="common">yellowpond turtle</name>
    <dbReference type="NCBI Taxonomy" id="74926"/>
    <lineage>
        <taxon>Eukaryota</taxon>
        <taxon>Metazoa</taxon>
        <taxon>Chordata</taxon>
        <taxon>Craniata</taxon>
        <taxon>Vertebrata</taxon>
        <taxon>Euteleostomi</taxon>
        <taxon>Archelosauria</taxon>
        <taxon>Testudinata</taxon>
        <taxon>Testudines</taxon>
        <taxon>Cryptodira</taxon>
        <taxon>Durocryptodira</taxon>
        <taxon>Testudinoidea</taxon>
        <taxon>Geoemydidae</taxon>
        <taxon>Geoemydinae</taxon>
        <taxon>Mauremys</taxon>
    </lineage>
</organism>
<dbReference type="Proteomes" id="UP000827986">
    <property type="component" value="Unassembled WGS sequence"/>
</dbReference>
<evidence type="ECO:0000313" key="2">
    <source>
        <dbReference type="Proteomes" id="UP000827986"/>
    </source>
</evidence>
<accession>A0A9D4AW59</accession>
<sequence length="153" mass="16327">MDCFKVLKTTSGPHFPGLSWPYGGTSTPTTPTCRGNNAPSIPSPVMHKCPSSRHQHSKHVLGAALFKGRHSGSSGEGPFQGAAGGTPTWPFIPGSQSSYKSKQQKARAVAARLKHPSIPIAITTQPRKRCSASPLQTGPVIALCWYESHLNRT</sequence>
<keyword evidence="2" id="KW-1185">Reference proteome</keyword>
<dbReference type="AlphaFoldDB" id="A0A9D4AW59"/>
<protein>
    <submittedName>
        <fullName evidence="1">Uncharacterized protein</fullName>
    </submittedName>
</protein>
<proteinExistence type="predicted"/>
<dbReference type="EMBL" id="JAHDVG010000483">
    <property type="protein sequence ID" value="KAH1172379.1"/>
    <property type="molecule type" value="Genomic_DNA"/>
</dbReference>
<gene>
    <name evidence="1" type="ORF">KIL84_007997</name>
</gene>
<evidence type="ECO:0000313" key="1">
    <source>
        <dbReference type="EMBL" id="KAH1172379.1"/>
    </source>
</evidence>
<reference evidence="1" key="1">
    <citation type="submission" date="2021-09" db="EMBL/GenBank/DDBJ databases">
        <title>The genome of Mauremys mutica provides insights into the evolution of semi-aquatic lifestyle.</title>
        <authorList>
            <person name="Gong S."/>
            <person name="Gao Y."/>
        </authorList>
    </citation>
    <scope>NUCLEOTIDE SEQUENCE</scope>
    <source>
        <strain evidence="1">MM-2020</strain>
        <tissue evidence="1">Muscle</tissue>
    </source>
</reference>
<comment type="caution">
    <text evidence="1">The sequence shown here is derived from an EMBL/GenBank/DDBJ whole genome shotgun (WGS) entry which is preliminary data.</text>
</comment>